<evidence type="ECO:0000313" key="2">
    <source>
        <dbReference type="EMBL" id="SFW11528.1"/>
    </source>
</evidence>
<dbReference type="Pfam" id="PF09551">
    <property type="entry name" value="Spore_II_R"/>
    <property type="match status" value="1"/>
</dbReference>
<evidence type="ECO:0000256" key="1">
    <source>
        <dbReference type="SAM" id="Phobius"/>
    </source>
</evidence>
<proteinExistence type="predicted"/>
<reference evidence="2 3" key="1">
    <citation type="submission" date="2016-11" db="EMBL/GenBank/DDBJ databases">
        <authorList>
            <person name="Jaros S."/>
            <person name="Januszkiewicz K."/>
            <person name="Wedrychowicz H."/>
        </authorList>
    </citation>
    <scope>NUCLEOTIDE SEQUENCE [LARGE SCALE GENOMIC DNA]</scope>
    <source>
        <strain evidence="2 3">YL228</strain>
    </source>
</reference>
<dbReference type="RefSeq" id="WP_072298959.1">
    <property type="nucleotide sequence ID" value="NZ_FPIP01000001.1"/>
</dbReference>
<keyword evidence="1" id="KW-0812">Transmembrane</keyword>
<protein>
    <submittedName>
        <fullName evidence="2">Stage II sporulation protein R</fullName>
    </submittedName>
</protein>
<evidence type="ECO:0000313" key="3">
    <source>
        <dbReference type="Proteomes" id="UP000183461"/>
    </source>
</evidence>
<keyword evidence="1" id="KW-0472">Membrane</keyword>
<accession>A0A1K1LKX5</accession>
<dbReference type="AlphaFoldDB" id="A0A1K1LKX5"/>
<keyword evidence="1" id="KW-1133">Transmembrane helix</keyword>
<gene>
    <name evidence="2" type="ORF">SAMN02910280_0522</name>
</gene>
<dbReference type="InterPro" id="IPR014202">
    <property type="entry name" value="Spore_II_R"/>
</dbReference>
<organism evidence="2 3">
    <name type="scientific">Ruminococcus flavefaciens</name>
    <dbReference type="NCBI Taxonomy" id="1265"/>
    <lineage>
        <taxon>Bacteria</taxon>
        <taxon>Bacillati</taxon>
        <taxon>Bacillota</taxon>
        <taxon>Clostridia</taxon>
        <taxon>Eubacteriales</taxon>
        <taxon>Oscillospiraceae</taxon>
        <taxon>Ruminococcus</taxon>
    </lineage>
</organism>
<name>A0A1K1LKX5_RUMFL</name>
<sequence>MRKQVGAVMAAGLILAILISNIGSFISDGRKLDELRGSVLRLHILANSDSEQDQRLKLMVRDKLLESGLFESAESLSEAEAIAEEKLDKITDIAEGVLRENDCTDKVTAELADVDFGDRTYGDITMPAGRYRALRIKIGSAEGHNWWCVMYPPLCLPAACEAEDGAGEDESAAEANFDEKELDILHKPRKYKVRFAIWDKIKSIIGDDDVQNAKNQETP</sequence>
<dbReference type="Proteomes" id="UP000183461">
    <property type="component" value="Unassembled WGS sequence"/>
</dbReference>
<dbReference type="EMBL" id="FPIP01000001">
    <property type="protein sequence ID" value="SFW11528.1"/>
    <property type="molecule type" value="Genomic_DNA"/>
</dbReference>
<feature type="transmembrane region" description="Helical" evidence="1">
    <location>
        <begin position="6"/>
        <end position="26"/>
    </location>
</feature>